<dbReference type="InterPro" id="IPR013210">
    <property type="entry name" value="LRR_N_plant-typ"/>
</dbReference>
<organism evidence="11">
    <name type="scientific">Picea sitchensis</name>
    <name type="common">Sitka spruce</name>
    <name type="synonym">Pinus sitchensis</name>
    <dbReference type="NCBI Taxonomy" id="3332"/>
    <lineage>
        <taxon>Eukaryota</taxon>
        <taxon>Viridiplantae</taxon>
        <taxon>Streptophyta</taxon>
        <taxon>Embryophyta</taxon>
        <taxon>Tracheophyta</taxon>
        <taxon>Spermatophyta</taxon>
        <taxon>Pinopsida</taxon>
        <taxon>Pinidae</taxon>
        <taxon>Conifers I</taxon>
        <taxon>Pinales</taxon>
        <taxon>Pinaceae</taxon>
        <taxon>Picea</taxon>
    </lineage>
</organism>
<dbReference type="Gene3D" id="3.80.10.10">
    <property type="entry name" value="Ribonuclease Inhibitor"/>
    <property type="match status" value="4"/>
</dbReference>
<evidence type="ECO:0000256" key="4">
    <source>
        <dbReference type="ARBA" id="ARBA00022692"/>
    </source>
</evidence>
<dbReference type="PANTHER" id="PTHR48009">
    <property type="entry name" value="LEUCINE-RICH REPEAT (LRR) FAMILY PROTEIN"/>
    <property type="match status" value="1"/>
</dbReference>
<keyword evidence="6" id="KW-0677">Repeat</keyword>
<protein>
    <recommendedName>
        <fullName evidence="10">Leucine-rich repeat-containing N-terminal plant-type domain-containing protein</fullName>
    </recommendedName>
</protein>
<dbReference type="InterPro" id="IPR053213">
    <property type="entry name" value="RLP29"/>
</dbReference>
<dbReference type="InterPro" id="IPR003591">
    <property type="entry name" value="Leu-rich_rpt_typical-subtyp"/>
</dbReference>
<dbReference type="InterPro" id="IPR032675">
    <property type="entry name" value="LRR_dom_sf"/>
</dbReference>
<evidence type="ECO:0000313" key="11">
    <source>
        <dbReference type="EMBL" id="ABR18458.1"/>
    </source>
</evidence>
<sequence>MPSMAVGLPGVICICFQKHGAILLLLVLSLAAVITSGDDENPGATCFLKDKEALLSFKAAIPEDTTGTLITWTPGTDCCGGGWAGIQCDARSGRVTQLVLQNPEETNDTMYMRGTVSPSLGNLKSLQILIISGLKHITGTIPGSLSDLSWLTQLYIENNRVTGPVPRVLGSLSRLQALSFTGNSLSGPIPLELGELQSLIQLNLGKNRLTGVLPTTLKNIRGLQSLDINGNILSGPIPAFLGSFVNLTYLDLSGNEFTGPIPASIADLSSIQDLSLSRNRLTGEIPYSLGRMNSLSSLSLSENMLVGVIPESISKMSNLWNLNLSKNHLSDPLPSGLAKASALVRLDLSYNNLHLGRIPDWITKKEMTNLHLAGCGVRQCLSTWKPRAMNSLLSSIDLSNNNLTGDISQLLKNMTSLQRVYLSNNSLTTNLSEVSLPDSISVLDLHSNKLYGSIEKLFYDNISESCPSPGGCLEFINLANNEITGRIPEIDGERSIKWLDLSGNRLKGSVPTSISMLKKIERLDFSRNRMVGKIPGAMGELKELRWLDLSWNGLKGRIPGQILGLKHLKHMNLRNNRLCGEIPQGKPLNVFPASAYAHNDCLCGSPLPRC</sequence>
<dbReference type="GO" id="GO:0005886">
    <property type="term" value="C:plasma membrane"/>
    <property type="evidence" value="ECO:0007669"/>
    <property type="project" value="UniProtKB-SubCell"/>
</dbReference>
<evidence type="ECO:0000256" key="3">
    <source>
        <dbReference type="ARBA" id="ARBA00022614"/>
    </source>
</evidence>
<evidence type="ECO:0000256" key="6">
    <source>
        <dbReference type="ARBA" id="ARBA00022737"/>
    </source>
</evidence>
<dbReference type="SUPFAM" id="SSF52047">
    <property type="entry name" value="RNI-like"/>
    <property type="match status" value="1"/>
</dbReference>
<keyword evidence="7" id="KW-1133">Transmembrane helix</keyword>
<evidence type="ECO:0000256" key="8">
    <source>
        <dbReference type="ARBA" id="ARBA00023136"/>
    </source>
</evidence>
<proteinExistence type="evidence at transcript level"/>
<dbReference type="AlphaFoldDB" id="B8LS28"/>
<dbReference type="SMART" id="SM00369">
    <property type="entry name" value="LRR_TYP"/>
    <property type="match status" value="5"/>
</dbReference>
<evidence type="ECO:0000256" key="9">
    <source>
        <dbReference type="SAM" id="SignalP"/>
    </source>
</evidence>
<feature type="domain" description="Leucine-rich repeat-containing N-terminal plant-type" evidence="10">
    <location>
        <begin position="49"/>
        <end position="89"/>
    </location>
</feature>
<dbReference type="SUPFAM" id="SSF52058">
    <property type="entry name" value="L domain-like"/>
    <property type="match status" value="1"/>
</dbReference>
<dbReference type="Pfam" id="PF08263">
    <property type="entry name" value="LRRNT_2"/>
    <property type="match status" value="1"/>
</dbReference>
<keyword evidence="4" id="KW-0812">Transmembrane</keyword>
<evidence type="ECO:0000256" key="7">
    <source>
        <dbReference type="ARBA" id="ARBA00022989"/>
    </source>
</evidence>
<keyword evidence="5 9" id="KW-0732">Signal</keyword>
<dbReference type="Pfam" id="PF13855">
    <property type="entry name" value="LRR_8"/>
    <property type="match status" value="1"/>
</dbReference>
<evidence type="ECO:0000256" key="5">
    <source>
        <dbReference type="ARBA" id="ARBA00022729"/>
    </source>
</evidence>
<evidence type="ECO:0000259" key="10">
    <source>
        <dbReference type="Pfam" id="PF08263"/>
    </source>
</evidence>
<dbReference type="FunFam" id="3.80.10.10:FF:000400">
    <property type="entry name" value="Nuclear pore complex protein NUP107"/>
    <property type="match status" value="1"/>
</dbReference>
<dbReference type="FunFam" id="3.80.10.10:FF:000716">
    <property type="entry name" value="LRR receptor-like serine/threonine-protein kinase GSO1"/>
    <property type="match status" value="1"/>
</dbReference>
<reference evidence="11" key="1">
    <citation type="submission" date="2007-06" db="EMBL/GenBank/DDBJ databases">
        <title>Full length cDNA sequences from Sitka Spruce (Picea sitchensis).</title>
        <authorList>
            <person name="Ralph S.G."/>
            <person name="Chun H.E."/>
            <person name="Liao N."/>
            <person name="Ali J."/>
            <person name="Reid K."/>
            <person name="Kolosova N."/>
            <person name="Cooper N."/>
            <person name="Cullis C."/>
            <person name="Jancsik S."/>
            <person name="Moore R."/>
            <person name="Mayo M."/>
            <person name="Wagner S."/>
            <person name="Holt R.A."/>
            <person name="Jones S.J.M."/>
            <person name="Marra M.A."/>
            <person name="Ritland C.E."/>
            <person name="Ritland K."/>
            <person name="Bohlmann J."/>
        </authorList>
    </citation>
    <scope>NUCLEOTIDE SEQUENCE</scope>
    <source>
        <tissue evidence="11">Bark</tissue>
    </source>
</reference>
<accession>B8LS28</accession>
<comment type="subcellular location">
    <subcellularLocation>
        <location evidence="1">Cell membrane</location>
    </subcellularLocation>
</comment>
<name>B8LS28_PICSI</name>
<dbReference type="EMBL" id="EF678730">
    <property type="protein sequence ID" value="ABR18458.1"/>
    <property type="molecule type" value="mRNA"/>
</dbReference>
<feature type="chain" id="PRO_5002874442" description="Leucine-rich repeat-containing N-terminal plant-type domain-containing protein" evidence="9">
    <location>
        <begin position="38"/>
        <end position="610"/>
    </location>
</feature>
<keyword evidence="3" id="KW-0433">Leucine-rich repeat</keyword>
<feature type="signal peptide" evidence="9">
    <location>
        <begin position="1"/>
        <end position="37"/>
    </location>
</feature>
<keyword evidence="2" id="KW-1003">Cell membrane</keyword>
<keyword evidence="8" id="KW-0472">Membrane</keyword>
<dbReference type="Pfam" id="PF00560">
    <property type="entry name" value="LRR_1"/>
    <property type="match status" value="9"/>
</dbReference>
<dbReference type="FunFam" id="3.80.10.10:FF:000299">
    <property type="entry name" value="Piriformospora indica-insensitive protein 2"/>
    <property type="match status" value="1"/>
</dbReference>
<dbReference type="InterPro" id="IPR001611">
    <property type="entry name" value="Leu-rich_rpt"/>
</dbReference>
<dbReference type="PANTHER" id="PTHR48009:SF16">
    <property type="entry name" value="LEUCINE-RICH REPEAT-CONTAINING N-TERMINAL PLANT-TYPE DOMAIN-CONTAINING PROTEIN"/>
    <property type="match status" value="1"/>
</dbReference>
<evidence type="ECO:0000256" key="2">
    <source>
        <dbReference type="ARBA" id="ARBA00022475"/>
    </source>
</evidence>
<evidence type="ECO:0000256" key="1">
    <source>
        <dbReference type="ARBA" id="ARBA00004236"/>
    </source>
</evidence>